<sequence length="1889" mass="204688">MTGVDTSAPTGAVRAPDPSTSDVALTSFHDVYEHLERARQTRASSELQAILDARQARMRECGAPLPRRSASSRASIEKQNEVTWHGVSLKVDATQRDLCLAISDRLDVDEIEALAQLRIFFASEHRTLTALEPALSTSKAESTDDILDAFYLFFLEEQLSVIRCISALLRIAEDESNELYDVATHALRPFADPAFAMQCLRWFDEATSQSLPTSIARDTHYSMLWARHGLERQLALLEVVFLLYYGRLSASAALVADTLAIVQRTHFGQRQANAGFFSEDDQVLCGCIRDVLLLFIAECLHLEAALEPCETGTMASSDPPLALWAADPSSLSRALDVLDTATSHVTYAPLLLGFALVLRRLDEVQTAAPTSMEPGLVDVVRVHDDGPPMWQRLVQGAFDPSMDLFGGLQTLVDSPLLGSSTRVLGASNLSALAYRAVAKGLVLCVTELVQPAYLPDLDVLVDVWCSTFRAPPGDSADGIAALCAQFWTQDRPYATRSSLLETARRRFPASCRPLVRLAHALTGSSHAMPSPATATAVVETLAQLSTWAMILPPYAAGLAPWETFQDGDAPSLAYRLRTSLRIPSTRLVLPAGTRGVLLSPTGESPAIVLWDCMTPQSAWIALHDMLASAVSSSPTPATTTRSRGRHTLPAMDEEWQDPSSVAPTSVSPDWADTPQLSADIAELFADVLSADEALGDALLGHIGEPCTLVTSALAMIEAGLRDGGHAASVDVRCVCAGYRLLEALVPLRPNEVWQRIRSTNVLLGLAGPVPLMDTIIPASTLVQYESQRGILHGTLSLLDLLYALWIQLQASQSADPSELVHIKASVLARALGWLAEAVWMEHQGWLYEHASTRAQIGLGCMRLWSALWDDPCVRQDDADLAPLCAVLTRVIGPAATPLTLGPLLHVLAAGAPAIDALYRTGHPFAARRTEELVEACLTTVSQLVVSTPTTSVLPTLFFGTAPDARGTLASAVLGYVTAAVPASLAMAAAHVVTDMVCTAGDRTMRLAGHVGSTDQVEATCQALVRLLENTYTDGPLRCAVWHMLAALVATQPALATLLLTGAHLARDVTTKSDHVVAPTALAVAMDELSHADTYWDTCPALLDALLQFLTEAWAHAGAYPAVFGAYQRDSGMWERIEALLCKTTPPPPCIAALADMETRDDGAEEDEEEMAVHYAFRLQAQARALRVLSLDVEAASAAVPSKAEARPDASVRRLLHLCTAEHGARLAAVLRDVFATSPTSMAYARDEHVRESLPHLPWMSLRWPPRRDDYDRRRTYGRSYVYAWSALAPRLLLDEPAAAALAMDVNLTWSVVDAQAARAQAWTACVRTASAHLLALAETQSSSTTKSLQQALAHIVIEVGPLALQEGRTSIMDMLSVLMCASHTAVTTEQLDAWAHLVVQWLEQPAYTLSALAGNAARTSLAELLLAVVTAVQRQDRVCNAMPAILDHCMDALAQLDTLLPYLDVPTSPEAQQAESDLEVLVAIIQTCLTPSAHVPTNAWLAPLRTTRLVPFAVDVLVRAPLSAPSEHVHAVRTHVRFLAPLLRLLEALAAQPLACETLAQGGLVRALYTNTLSVYLESGTLDAVLPTGDPNPLHASWLCILRTLIRLLENAAADVQVHLVDTDLQAFVHVCAPQLRRALCLSPFSARPDAVMLVDTTQWDELRLVVRLVHAMWHAKAMTTEHVTIPLHTLFWAQVPYLLQTLGYVATHPADMATWLGYEGDEDPLTKTVCARAQAAVDDTLATLLALLWAHSEAHVILTCEPQAWPSPPALLQPHVHVTPHAPASIGTLLEVASFWTEHVRTHPEHVEALEQCLGLCATQMLVWTYAPRRTSLQDEARARCEQAQAELEAGLGRDLEAAVQAAAAQCPSAWWPVLRALIARYMRTRST</sequence>
<dbReference type="Gene3D" id="1.25.10.70">
    <property type="match status" value="1"/>
</dbReference>
<feature type="compositionally biased region" description="Low complexity" evidence="1">
    <location>
        <begin position="631"/>
        <end position="641"/>
    </location>
</feature>
<dbReference type="GO" id="GO:0006405">
    <property type="term" value="P:RNA export from nucleus"/>
    <property type="evidence" value="ECO:0007669"/>
    <property type="project" value="TreeGrafter"/>
</dbReference>
<reference evidence="2 3" key="1">
    <citation type="submission" date="2015-07" db="EMBL/GenBank/DDBJ databases">
        <title>Draft Genome Sequence of Malassezia furfur CBS1878 and Malassezia pachydermatis CBS1879.</title>
        <authorList>
            <person name="Triana S."/>
            <person name="Ohm R."/>
            <person name="Gonzalez A."/>
            <person name="DeCock H."/>
            <person name="Restrepo S."/>
            <person name="Celis A."/>
        </authorList>
    </citation>
    <scope>NUCLEOTIDE SEQUENCE [LARGE SCALE GENOMIC DNA]</scope>
    <source>
        <strain evidence="2 3">CBS 1879</strain>
    </source>
</reference>
<dbReference type="EMBL" id="LGAV01000014">
    <property type="protein sequence ID" value="KOS12436.1"/>
    <property type="molecule type" value="Genomic_DNA"/>
</dbReference>
<accession>A0A0M8MHA7</accession>
<dbReference type="OrthoDB" id="102511at2759"/>
<proteinExistence type="predicted"/>
<keyword evidence="3" id="KW-1185">Reference proteome</keyword>
<evidence type="ECO:0000313" key="2">
    <source>
        <dbReference type="EMBL" id="KOS12436.1"/>
    </source>
</evidence>
<feature type="compositionally biased region" description="Polar residues" evidence="1">
    <location>
        <begin position="657"/>
        <end position="667"/>
    </location>
</feature>
<comment type="caution">
    <text evidence="2">The sequence shown here is derived from an EMBL/GenBank/DDBJ whole genome shotgun (WGS) entry which is preliminary data.</text>
</comment>
<feature type="region of interest" description="Disordered" evidence="1">
    <location>
        <begin position="631"/>
        <end position="668"/>
    </location>
</feature>
<dbReference type="GO" id="GO:0044611">
    <property type="term" value="C:nuclear pore inner ring"/>
    <property type="evidence" value="ECO:0007669"/>
    <property type="project" value="TreeGrafter"/>
</dbReference>
<dbReference type="RefSeq" id="XP_017990068.1">
    <property type="nucleotide sequence ID" value="XM_018134827.1"/>
</dbReference>
<protein>
    <recommendedName>
        <fullName evidence="4">Nucleoporin</fullName>
    </recommendedName>
</protein>
<dbReference type="Proteomes" id="UP000037751">
    <property type="component" value="Unassembled WGS sequence"/>
</dbReference>
<dbReference type="InterPro" id="IPR044840">
    <property type="entry name" value="Nup188"/>
</dbReference>
<dbReference type="GeneID" id="28726702"/>
<dbReference type="STRING" id="77020.A0A0M8MHA7"/>
<dbReference type="PANTHER" id="PTHR31431">
    <property type="entry name" value="NUCLEOPORIN NUP188 HOMOLOG"/>
    <property type="match status" value="1"/>
</dbReference>
<dbReference type="VEuPathDB" id="FungiDB:Malapachy_0302"/>
<organism evidence="2 3">
    <name type="scientific">Malassezia pachydermatis</name>
    <dbReference type="NCBI Taxonomy" id="77020"/>
    <lineage>
        <taxon>Eukaryota</taxon>
        <taxon>Fungi</taxon>
        <taxon>Dikarya</taxon>
        <taxon>Basidiomycota</taxon>
        <taxon>Ustilaginomycotina</taxon>
        <taxon>Malasseziomycetes</taxon>
        <taxon>Malasseziales</taxon>
        <taxon>Malasseziaceae</taxon>
        <taxon>Malassezia</taxon>
    </lineage>
</organism>
<name>A0A0M8MHA7_9BASI</name>
<evidence type="ECO:0000313" key="3">
    <source>
        <dbReference type="Proteomes" id="UP000037751"/>
    </source>
</evidence>
<evidence type="ECO:0000256" key="1">
    <source>
        <dbReference type="SAM" id="MobiDB-lite"/>
    </source>
</evidence>
<feature type="region of interest" description="Disordered" evidence="1">
    <location>
        <begin position="1"/>
        <end position="21"/>
    </location>
</feature>
<dbReference type="GO" id="GO:0006606">
    <property type="term" value="P:protein import into nucleus"/>
    <property type="evidence" value="ECO:0007669"/>
    <property type="project" value="TreeGrafter"/>
</dbReference>
<evidence type="ECO:0008006" key="4">
    <source>
        <dbReference type="Google" id="ProtNLM"/>
    </source>
</evidence>
<dbReference type="GO" id="GO:0017056">
    <property type="term" value="F:structural constituent of nuclear pore"/>
    <property type="evidence" value="ECO:0007669"/>
    <property type="project" value="InterPro"/>
</dbReference>
<gene>
    <name evidence="2" type="ORF">Malapachy_0302</name>
</gene>
<dbReference type="PANTHER" id="PTHR31431:SF1">
    <property type="entry name" value="NUCLEOPORIN NUP188"/>
    <property type="match status" value="1"/>
</dbReference>